<dbReference type="PANTHER" id="PTHR11365:SF23">
    <property type="entry name" value="HYPOTHETICAL 5-OXOPROLINASE (EUROFUNG)-RELATED"/>
    <property type="match status" value="1"/>
</dbReference>
<dbReference type="OrthoDB" id="102473at2"/>
<keyword evidence="4" id="KW-1185">Reference proteome</keyword>
<name>A0A660LIB7_9ACTN</name>
<dbReference type="InterPro" id="IPR045079">
    <property type="entry name" value="Oxoprolinase-like"/>
</dbReference>
<feature type="region of interest" description="Disordered" evidence="1">
    <location>
        <begin position="535"/>
        <end position="576"/>
    </location>
</feature>
<dbReference type="AlphaFoldDB" id="A0A660LIB7"/>
<proteinExistence type="predicted"/>
<organism evidence="3 4">
    <name type="scientific">Solirubrobacter pauli</name>
    <dbReference type="NCBI Taxonomy" id="166793"/>
    <lineage>
        <taxon>Bacteria</taxon>
        <taxon>Bacillati</taxon>
        <taxon>Actinomycetota</taxon>
        <taxon>Thermoleophilia</taxon>
        <taxon>Solirubrobacterales</taxon>
        <taxon>Solirubrobacteraceae</taxon>
        <taxon>Solirubrobacter</taxon>
    </lineage>
</organism>
<evidence type="ECO:0000313" key="3">
    <source>
        <dbReference type="EMBL" id="RKQ92834.1"/>
    </source>
</evidence>
<dbReference type="GO" id="GO:0006749">
    <property type="term" value="P:glutathione metabolic process"/>
    <property type="evidence" value="ECO:0007669"/>
    <property type="project" value="TreeGrafter"/>
</dbReference>
<dbReference type="GO" id="GO:0005829">
    <property type="term" value="C:cytosol"/>
    <property type="evidence" value="ECO:0007669"/>
    <property type="project" value="TreeGrafter"/>
</dbReference>
<comment type="caution">
    <text evidence="3">The sequence shown here is derived from an EMBL/GenBank/DDBJ whole genome shotgun (WGS) entry which is preliminary data.</text>
</comment>
<accession>A0A660LIB7</accession>
<evidence type="ECO:0000259" key="2">
    <source>
        <dbReference type="Pfam" id="PF02538"/>
    </source>
</evidence>
<feature type="compositionally biased region" description="Basic and acidic residues" evidence="1">
    <location>
        <begin position="544"/>
        <end position="576"/>
    </location>
</feature>
<feature type="domain" description="Hydantoinase B/oxoprolinase" evidence="2">
    <location>
        <begin position="23"/>
        <end position="543"/>
    </location>
</feature>
<reference evidence="3 4" key="1">
    <citation type="submission" date="2018-10" db="EMBL/GenBank/DDBJ databases">
        <title>Genomic Encyclopedia of Archaeal and Bacterial Type Strains, Phase II (KMG-II): from individual species to whole genera.</title>
        <authorList>
            <person name="Goeker M."/>
        </authorList>
    </citation>
    <scope>NUCLEOTIDE SEQUENCE [LARGE SCALE GENOMIC DNA]</scope>
    <source>
        <strain evidence="3 4">DSM 14954</strain>
    </source>
</reference>
<protein>
    <submittedName>
        <fullName evidence="3">N-methylhydantoinase B</fullName>
    </submittedName>
</protein>
<dbReference type="PANTHER" id="PTHR11365">
    <property type="entry name" value="5-OXOPROLINASE RELATED"/>
    <property type="match status" value="1"/>
</dbReference>
<dbReference type="Proteomes" id="UP000278962">
    <property type="component" value="Unassembled WGS sequence"/>
</dbReference>
<dbReference type="GO" id="GO:0017168">
    <property type="term" value="F:5-oxoprolinase (ATP-hydrolyzing) activity"/>
    <property type="evidence" value="ECO:0007669"/>
    <property type="project" value="TreeGrafter"/>
</dbReference>
<gene>
    <name evidence="3" type="ORF">C8N24_2689</name>
</gene>
<sequence>MSAVETVVHRAGAGGATGVADADPITTEVIRHGLNSAANQMKRALVRTAFSPIIYEVLDFAVAIYDDQIRLLAQAPSLPLFMGTMNYCVEYAVEGAGGVDKLQPGDIILYNEPYGTGSHPQDAAVVMPVFFDGTLIAYTAIKGHWLDIGGKEPYSTDTVDVFQEGTIFPGVKLYRAGELVDDIYRMALANTRVPKMVAGDLNAEVVGVRAGAAALVDLVGRYGLETFRTSVERMYDHGEAVVRAYLEQMPDGQYVGQGRMDNNGITEDPIPFEVVLEIEGSSARVDFSRAPDAQEGPVNCPIPSTVSASRIALTMLAGSGEPPNEGHFRAIEVVTRPGSMFHPLKPSPCFLYGWPAMQSMEVIYNAVAQAMPDAVTACSGGDICSLVWWGTREATGEPWADGSPHPVGQGAHVRGDGANSLLHVAESATRFSPTEVWETKNPWLLERVELIADSGGAGKHRGGLGVQMDFQMLEDAWVTAVIERTQSPGWGLEGGEPAGVANAGALRQADGTRTTLGKATRLKVAKGATFELTCGGGGGYGPPSERDPEAVRSDVREGYVSEARAREQYPHAFEDE</sequence>
<evidence type="ECO:0000313" key="4">
    <source>
        <dbReference type="Proteomes" id="UP000278962"/>
    </source>
</evidence>
<dbReference type="Pfam" id="PF02538">
    <property type="entry name" value="Hydantoinase_B"/>
    <property type="match status" value="1"/>
</dbReference>
<evidence type="ECO:0000256" key="1">
    <source>
        <dbReference type="SAM" id="MobiDB-lite"/>
    </source>
</evidence>
<dbReference type="RefSeq" id="WP_121250609.1">
    <property type="nucleotide sequence ID" value="NZ_RBIL01000001.1"/>
</dbReference>
<dbReference type="InterPro" id="IPR003692">
    <property type="entry name" value="Hydantoinase_B"/>
</dbReference>
<dbReference type="EMBL" id="RBIL01000001">
    <property type="protein sequence ID" value="RKQ92834.1"/>
    <property type="molecule type" value="Genomic_DNA"/>
</dbReference>